<evidence type="ECO:0000313" key="2">
    <source>
        <dbReference type="Proteomes" id="UP000177625"/>
    </source>
</evidence>
<reference evidence="2" key="1">
    <citation type="submission" date="2016-03" db="EMBL/GenBank/DDBJ databases">
        <authorList>
            <person name="Guldener U."/>
        </authorList>
    </citation>
    <scope>NUCLEOTIDE SEQUENCE [LARGE SCALE GENOMIC DNA]</scope>
</reference>
<dbReference type="AlphaFoldDB" id="A0A1E1LYH1"/>
<dbReference type="EMBL" id="FJVC01000059">
    <property type="protein sequence ID" value="CZT41912.1"/>
    <property type="molecule type" value="Genomic_DNA"/>
</dbReference>
<name>A0A1E1LYH1_RHYSE</name>
<sequence length="73" mass="8342">MYNEYDLFTAAMNPVIDIRRTLDASELAYRTTKLVKLLLITHPLRVQCVVNAFQSSANTHALKPMVNESIYAR</sequence>
<gene>
    <name evidence="1" type="ORF">RSE6_01723</name>
</gene>
<proteinExistence type="predicted"/>
<keyword evidence="2" id="KW-1185">Reference proteome</keyword>
<protein>
    <submittedName>
        <fullName evidence="1">Uncharacterized protein</fullName>
    </submittedName>
</protein>
<evidence type="ECO:0000313" key="1">
    <source>
        <dbReference type="EMBL" id="CZT41912.1"/>
    </source>
</evidence>
<accession>A0A1E1LYH1</accession>
<organism evidence="1 2">
    <name type="scientific">Rhynchosporium secalis</name>
    <name type="common">Barley scald fungus</name>
    <dbReference type="NCBI Taxonomy" id="38038"/>
    <lineage>
        <taxon>Eukaryota</taxon>
        <taxon>Fungi</taxon>
        <taxon>Dikarya</taxon>
        <taxon>Ascomycota</taxon>
        <taxon>Pezizomycotina</taxon>
        <taxon>Leotiomycetes</taxon>
        <taxon>Helotiales</taxon>
        <taxon>Ploettnerulaceae</taxon>
        <taxon>Rhynchosporium</taxon>
    </lineage>
</organism>
<dbReference type="Proteomes" id="UP000177625">
    <property type="component" value="Unassembled WGS sequence"/>
</dbReference>